<dbReference type="Pfam" id="PF01565">
    <property type="entry name" value="FAD_binding_4"/>
    <property type="match status" value="1"/>
</dbReference>
<organism evidence="21 22">
    <name type="scientific">Haliscomenobacter hydrossis (strain ATCC 27775 / DSM 1100 / LMG 10767 / O)</name>
    <dbReference type="NCBI Taxonomy" id="760192"/>
    <lineage>
        <taxon>Bacteria</taxon>
        <taxon>Pseudomonadati</taxon>
        <taxon>Bacteroidota</taxon>
        <taxon>Saprospiria</taxon>
        <taxon>Saprospirales</taxon>
        <taxon>Haliscomenobacteraceae</taxon>
        <taxon>Haliscomenobacter</taxon>
    </lineage>
</organism>
<evidence type="ECO:0000313" key="21">
    <source>
        <dbReference type="EMBL" id="AEE52953.1"/>
    </source>
</evidence>
<comment type="cofactor">
    <cofactor evidence="1 19">
        <name>FAD</name>
        <dbReference type="ChEBI" id="CHEBI:57692"/>
    </cofactor>
</comment>
<comment type="catalytic activity">
    <reaction evidence="18 19">
        <text>UDP-N-acetyl-alpha-D-muramate + NADP(+) = UDP-N-acetyl-3-O-(1-carboxyvinyl)-alpha-D-glucosamine + NADPH + H(+)</text>
        <dbReference type="Rhea" id="RHEA:12248"/>
        <dbReference type="ChEBI" id="CHEBI:15378"/>
        <dbReference type="ChEBI" id="CHEBI:57783"/>
        <dbReference type="ChEBI" id="CHEBI:58349"/>
        <dbReference type="ChEBI" id="CHEBI:68483"/>
        <dbReference type="ChEBI" id="CHEBI:70757"/>
        <dbReference type="EC" id="1.3.1.98"/>
    </reaction>
</comment>
<feature type="active site" evidence="19">
    <location>
        <position position="327"/>
    </location>
</feature>
<keyword evidence="10 19" id="KW-0274">FAD</keyword>
<evidence type="ECO:0000256" key="14">
    <source>
        <dbReference type="ARBA" id="ARBA00023002"/>
    </source>
</evidence>
<reference key="2">
    <citation type="submission" date="2011-04" db="EMBL/GenBank/DDBJ databases">
        <title>Complete sequence of chromosome of Haliscomenobacter hydrossis DSM 1100.</title>
        <authorList>
            <consortium name="US DOE Joint Genome Institute (JGI-PGF)"/>
            <person name="Lucas S."/>
            <person name="Han J."/>
            <person name="Lapidus A."/>
            <person name="Bruce D."/>
            <person name="Goodwin L."/>
            <person name="Pitluck S."/>
            <person name="Peters L."/>
            <person name="Kyrpides N."/>
            <person name="Mavromatis K."/>
            <person name="Ivanova N."/>
            <person name="Ovchinnikova G."/>
            <person name="Pagani I."/>
            <person name="Daligault H."/>
            <person name="Detter J.C."/>
            <person name="Han C."/>
            <person name="Land M."/>
            <person name="Hauser L."/>
            <person name="Markowitz V."/>
            <person name="Cheng J.-F."/>
            <person name="Hugenholtz P."/>
            <person name="Woyke T."/>
            <person name="Wu D."/>
            <person name="Verbarg S."/>
            <person name="Frueling A."/>
            <person name="Brambilla E."/>
            <person name="Klenk H.-P."/>
            <person name="Eisen J.A."/>
        </authorList>
    </citation>
    <scope>NUCLEOTIDE SEQUENCE</scope>
    <source>
        <strain>DSM 1100</strain>
    </source>
</reference>
<feature type="active site" evidence="19">
    <location>
        <position position="157"/>
    </location>
</feature>
<feature type="active site" description="Proton donor" evidence="19">
    <location>
        <position position="231"/>
    </location>
</feature>
<dbReference type="PANTHER" id="PTHR21071:SF4">
    <property type="entry name" value="UDP-N-ACETYLENOLPYRUVOYLGLUCOSAMINE REDUCTASE"/>
    <property type="match status" value="1"/>
</dbReference>
<keyword evidence="15 19" id="KW-0131">Cell cycle</keyword>
<keyword evidence="8 19" id="KW-0132">Cell division</keyword>
<dbReference type="InterPro" id="IPR036318">
    <property type="entry name" value="FAD-bd_PCMH-like_sf"/>
</dbReference>
<evidence type="ECO:0000256" key="19">
    <source>
        <dbReference type="HAMAP-Rule" id="MF_00037"/>
    </source>
</evidence>
<evidence type="ECO:0000259" key="20">
    <source>
        <dbReference type="PROSITE" id="PS51387"/>
    </source>
</evidence>
<dbReference type="Gene3D" id="3.30.465.10">
    <property type="match status" value="1"/>
</dbReference>
<dbReference type="GO" id="GO:0071555">
    <property type="term" value="P:cell wall organization"/>
    <property type="evidence" value="ECO:0007669"/>
    <property type="project" value="UniProtKB-KW"/>
</dbReference>
<dbReference type="NCBIfam" id="NF000755">
    <property type="entry name" value="PRK00046.1"/>
    <property type="match status" value="1"/>
</dbReference>
<evidence type="ECO:0000256" key="10">
    <source>
        <dbReference type="ARBA" id="ARBA00022827"/>
    </source>
</evidence>
<dbReference type="InterPro" id="IPR003170">
    <property type="entry name" value="MurB"/>
</dbReference>
<accession>F4L3H6</accession>
<name>F4L3H6_HALH1</name>
<dbReference type="SUPFAM" id="SSF56176">
    <property type="entry name" value="FAD-binding/transporter-associated domain-like"/>
    <property type="match status" value="1"/>
</dbReference>
<dbReference type="PROSITE" id="PS51387">
    <property type="entry name" value="FAD_PCMH"/>
    <property type="match status" value="1"/>
</dbReference>
<evidence type="ECO:0000256" key="8">
    <source>
        <dbReference type="ARBA" id="ARBA00022618"/>
    </source>
</evidence>
<dbReference type="Pfam" id="PF02873">
    <property type="entry name" value="MurB_C"/>
    <property type="match status" value="1"/>
</dbReference>
<dbReference type="HOGENOM" id="CLU_035304_0_0_10"/>
<dbReference type="InterPro" id="IPR006094">
    <property type="entry name" value="Oxid_FAD_bind_N"/>
</dbReference>
<dbReference type="PANTHER" id="PTHR21071">
    <property type="entry name" value="UDP-N-ACETYLENOLPYRUVOYLGLUCOSAMINE REDUCTASE"/>
    <property type="match status" value="1"/>
</dbReference>
<dbReference type="Gene3D" id="3.90.78.10">
    <property type="entry name" value="UDP-N-acetylenolpyruvoylglucosamine reductase, C-terminal domain"/>
    <property type="match status" value="1"/>
</dbReference>
<dbReference type="InterPro" id="IPR036635">
    <property type="entry name" value="MurB_C_sf"/>
</dbReference>
<dbReference type="GO" id="GO:0009252">
    <property type="term" value="P:peptidoglycan biosynthetic process"/>
    <property type="evidence" value="ECO:0007669"/>
    <property type="project" value="UniProtKB-UniRule"/>
</dbReference>
<evidence type="ECO:0000256" key="16">
    <source>
        <dbReference type="ARBA" id="ARBA00023316"/>
    </source>
</evidence>
<dbReference type="KEGG" id="hhy:Halhy_5127"/>
<dbReference type="OrthoDB" id="9804753at2"/>
<gene>
    <name evidence="19" type="primary">murB</name>
    <name evidence="21" type="ordered locus">Halhy_5127</name>
</gene>
<dbReference type="InterPro" id="IPR011601">
    <property type="entry name" value="MurB_C"/>
</dbReference>
<dbReference type="InterPro" id="IPR016166">
    <property type="entry name" value="FAD-bd_PCMH"/>
</dbReference>
<dbReference type="GO" id="GO:0005829">
    <property type="term" value="C:cytosol"/>
    <property type="evidence" value="ECO:0007669"/>
    <property type="project" value="TreeGrafter"/>
</dbReference>
<dbReference type="UniPathway" id="UPA00219"/>
<dbReference type="GO" id="GO:0008762">
    <property type="term" value="F:UDP-N-acetylmuramate dehydrogenase activity"/>
    <property type="evidence" value="ECO:0007669"/>
    <property type="project" value="UniProtKB-UniRule"/>
</dbReference>
<feature type="domain" description="FAD-binding PCMH-type" evidence="20">
    <location>
        <begin position="12"/>
        <end position="181"/>
    </location>
</feature>
<keyword evidence="16 19" id="KW-0961">Cell wall biogenesis/degradation</keyword>
<dbReference type="eggNOG" id="COG0812">
    <property type="taxonomic scope" value="Bacteria"/>
</dbReference>
<evidence type="ECO:0000256" key="13">
    <source>
        <dbReference type="ARBA" id="ARBA00022984"/>
    </source>
</evidence>
<evidence type="ECO:0000256" key="1">
    <source>
        <dbReference type="ARBA" id="ARBA00001974"/>
    </source>
</evidence>
<dbReference type="SUPFAM" id="SSF56194">
    <property type="entry name" value="Uridine diphospho-N-Acetylenolpyruvylglucosamine reductase, MurB, C-terminal domain"/>
    <property type="match status" value="1"/>
</dbReference>
<evidence type="ECO:0000256" key="2">
    <source>
        <dbReference type="ARBA" id="ARBA00003921"/>
    </source>
</evidence>
<comment type="function">
    <text evidence="2 19">Cell wall formation.</text>
</comment>
<evidence type="ECO:0000256" key="9">
    <source>
        <dbReference type="ARBA" id="ARBA00022630"/>
    </source>
</evidence>
<keyword evidence="22" id="KW-1185">Reference proteome</keyword>
<sequence length="331" mass="36252">MISLQAYHTFGVNVHAEALIEIDTVDTLLEFIQTQPKRPFFILGGGSNVLFRQDLAAAVLLNRIKGKEVVEADEDTVTICVGGGENWHELVLWTLENNWGGLENLSLIPGTVGAAPIQNIGAYGVELKDSFVGLEAIEMSTGEEMVFSAEDCAFGYRDSYFKREGKGKYFITQVYFNLQKQPQVNTAYGAIQEVLQAAQIEHPTVKDLSDAVVKIRSAKLPDPAVLGNGGSFFKNPEIEPALFIQLQANYPKMPNYPASAGKIKVPAGWLIEQCGWKGQRRGNAGCYEKQALVLVNLGGATGAEIWNLAQEIRASVQMKFGIDLEVEINVL</sequence>
<proteinExistence type="inferred from homology"/>
<evidence type="ECO:0000256" key="12">
    <source>
        <dbReference type="ARBA" id="ARBA00022960"/>
    </source>
</evidence>
<evidence type="ECO:0000256" key="18">
    <source>
        <dbReference type="ARBA" id="ARBA00048914"/>
    </source>
</evidence>
<evidence type="ECO:0000256" key="15">
    <source>
        <dbReference type="ARBA" id="ARBA00023306"/>
    </source>
</evidence>
<dbReference type="NCBIfam" id="TIGR00179">
    <property type="entry name" value="murB"/>
    <property type="match status" value="1"/>
</dbReference>
<evidence type="ECO:0000256" key="11">
    <source>
        <dbReference type="ARBA" id="ARBA00022857"/>
    </source>
</evidence>
<dbReference type="Gene3D" id="3.30.43.10">
    <property type="entry name" value="Uridine Diphospho-n-acetylenolpyruvylglucosamine Reductase, domain 2"/>
    <property type="match status" value="1"/>
</dbReference>
<keyword evidence="7 19" id="KW-0963">Cytoplasm</keyword>
<keyword evidence="14 19" id="KW-0560">Oxidoreductase</keyword>
<dbReference type="RefSeq" id="WP_013767488.1">
    <property type="nucleotide sequence ID" value="NC_015510.1"/>
</dbReference>
<evidence type="ECO:0000256" key="3">
    <source>
        <dbReference type="ARBA" id="ARBA00004496"/>
    </source>
</evidence>
<comment type="subcellular location">
    <subcellularLocation>
        <location evidence="3 19">Cytoplasm</location>
    </subcellularLocation>
</comment>
<evidence type="ECO:0000313" key="22">
    <source>
        <dbReference type="Proteomes" id="UP000008461"/>
    </source>
</evidence>
<evidence type="ECO:0000256" key="7">
    <source>
        <dbReference type="ARBA" id="ARBA00022490"/>
    </source>
</evidence>
<keyword evidence="12 19" id="KW-0133">Cell shape</keyword>
<comment type="similarity">
    <text evidence="19">Belongs to the MurB family.</text>
</comment>
<evidence type="ECO:0000256" key="6">
    <source>
        <dbReference type="ARBA" id="ARBA00015188"/>
    </source>
</evidence>
<evidence type="ECO:0000256" key="5">
    <source>
        <dbReference type="ARBA" id="ARBA00012518"/>
    </source>
</evidence>
<dbReference type="STRING" id="760192.Halhy_5127"/>
<dbReference type="EC" id="1.3.1.98" evidence="5 19"/>
<dbReference type="AlphaFoldDB" id="F4L3H6"/>
<keyword evidence="9 19" id="KW-0285">Flavoprotein</keyword>
<dbReference type="GO" id="GO:0071949">
    <property type="term" value="F:FAD binding"/>
    <property type="evidence" value="ECO:0007669"/>
    <property type="project" value="InterPro"/>
</dbReference>
<comment type="pathway">
    <text evidence="4 19">Cell wall biogenesis; peptidoglycan biosynthesis.</text>
</comment>
<dbReference type="InterPro" id="IPR016169">
    <property type="entry name" value="FAD-bd_PCMH_sub2"/>
</dbReference>
<dbReference type="GO" id="GO:0008360">
    <property type="term" value="P:regulation of cell shape"/>
    <property type="evidence" value="ECO:0007669"/>
    <property type="project" value="UniProtKB-KW"/>
</dbReference>
<keyword evidence="13 19" id="KW-0573">Peptidoglycan synthesis</keyword>
<dbReference type="InterPro" id="IPR016167">
    <property type="entry name" value="FAD-bd_PCMH_sub1"/>
</dbReference>
<protein>
    <recommendedName>
        <fullName evidence="6 19">UDP-N-acetylenolpyruvoylglucosamine reductase</fullName>
        <ecNumber evidence="5 19">1.3.1.98</ecNumber>
    </recommendedName>
    <alternativeName>
        <fullName evidence="17 19">UDP-N-acetylmuramate dehydrogenase</fullName>
    </alternativeName>
</protein>
<reference evidence="21 22" key="1">
    <citation type="journal article" date="2011" name="Stand. Genomic Sci.">
        <title>Complete genome sequence of Haliscomenobacter hydrossis type strain (O).</title>
        <authorList>
            <consortium name="US DOE Joint Genome Institute (JGI-PGF)"/>
            <person name="Daligault H."/>
            <person name="Lapidus A."/>
            <person name="Zeytun A."/>
            <person name="Nolan M."/>
            <person name="Lucas S."/>
            <person name="Del Rio T.G."/>
            <person name="Tice H."/>
            <person name="Cheng J.F."/>
            <person name="Tapia R."/>
            <person name="Han C."/>
            <person name="Goodwin L."/>
            <person name="Pitluck S."/>
            <person name="Liolios K."/>
            <person name="Pagani I."/>
            <person name="Ivanova N."/>
            <person name="Huntemann M."/>
            <person name="Mavromatis K."/>
            <person name="Mikhailova N."/>
            <person name="Pati A."/>
            <person name="Chen A."/>
            <person name="Palaniappan K."/>
            <person name="Land M."/>
            <person name="Hauser L."/>
            <person name="Brambilla E.M."/>
            <person name="Rohde M."/>
            <person name="Verbarg S."/>
            <person name="Goker M."/>
            <person name="Bristow J."/>
            <person name="Eisen J.A."/>
            <person name="Markowitz V."/>
            <person name="Hugenholtz P."/>
            <person name="Kyrpides N.C."/>
            <person name="Klenk H.P."/>
            <person name="Woyke T."/>
        </authorList>
    </citation>
    <scope>NUCLEOTIDE SEQUENCE [LARGE SCALE GENOMIC DNA]</scope>
    <source>
        <strain evidence="22">ATCC 27775 / DSM 1100 / LMG 10767 / O</strain>
    </source>
</reference>
<dbReference type="EMBL" id="CP002691">
    <property type="protein sequence ID" value="AEE52953.1"/>
    <property type="molecule type" value="Genomic_DNA"/>
</dbReference>
<dbReference type="Proteomes" id="UP000008461">
    <property type="component" value="Chromosome"/>
</dbReference>
<keyword evidence="11 19" id="KW-0521">NADP</keyword>
<dbReference type="GO" id="GO:0051301">
    <property type="term" value="P:cell division"/>
    <property type="evidence" value="ECO:0007669"/>
    <property type="project" value="UniProtKB-KW"/>
</dbReference>
<dbReference type="HAMAP" id="MF_00037">
    <property type="entry name" value="MurB"/>
    <property type="match status" value="1"/>
</dbReference>
<evidence type="ECO:0000256" key="4">
    <source>
        <dbReference type="ARBA" id="ARBA00004752"/>
    </source>
</evidence>
<evidence type="ECO:0000256" key="17">
    <source>
        <dbReference type="ARBA" id="ARBA00031026"/>
    </source>
</evidence>